<dbReference type="Proteomes" id="UP000694844">
    <property type="component" value="Chromosome 4"/>
</dbReference>
<accession>A0A8B8DP91</accession>
<keyword evidence="2" id="KW-1185">Reference proteome</keyword>
<protein>
    <submittedName>
        <fullName evidence="3">Uncharacterized protein LOC111127829</fullName>
    </submittedName>
</protein>
<dbReference type="KEGG" id="cvn:111127829"/>
<proteinExistence type="predicted"/>
<evidence type="ECO:0000313" key="3">
    <source>
        <dbReference type="RefSeq" id="XP_022328806.1"/>
    </source>
</evidence>
<name>A0A8B8DP91_CRAVI</name>
<gene>
    <name evidence="3" type="primary">LOC111127829</name>
</gene>
<dbReference type="RefSeq" id="XP_022328806.1">
    <property type="nucleotide sequence ID" value="XM_022473098.1"/>
</dbReference>
<dbReference type="GeneID" id="111127829"/>
<sequence length="149" mass="18103">MQKAITERDHMTIQIGTLQTLKTEKETLHRKCQLLLEQNTRLNASVQEYGSLHNHIKEYYKACQELQMELHREREKNRHFNELFSRDGNRMSSMVTDCQNYRAIADENRRLLEEKKEECHRKDRELDRLKYDISKKENDLQRQLKKILN</sequence>
<evidence type="ECO:0000313" key="2">
    <source>
        <dbReference type="Proteomes" id="UP000694844"/>
    </source>
</evidence>
<keyword evidence="1" id="KW-0175">Coiled coil</keyword>
<dbReference type="AlphaFoldDB" id="A0A8B8DP91"/>
<feature type="coiled-coil region" evidence="1">
    <location>
        <begin position="18"/>
        <end position="146"/>
    </location>
</feature>
<reference evidence="3" key="1">
    <citation type="submission" date="2025-08" db="UniProtKB">
        <authorList>
            <consortium name="RefSeq"/>
        </authorList>
    </citation>
    <scope>IDENTIFICATION</scope>
    <source>
        <tissue evidence="3">Whole sample</tissue>
    </source>
</reference>
<evidence type="ECO:0000256" key="1">
    <source>
        <dbReference type="SAM" id="Coils"/>
    </source>
</evidence>
<organism evidence="2 3">
    <name type="scientific">Crassostrea virginica</name>
    <name type="common">Eastern oyster</name>
    <dbReference type="NCBI Taxonomy" id="6565"/>
    <lineage>
        <taxon>Eukaryota</taxon>
        <taxon>Metazoa</taxon>
        <taxon>Spiralia</taxon>
        <taxon>Lophotrochozoa</taxon>
        <taxon>Mollusca</taxon>
        <taxon>Bivalvia</taxon>
        <taxon>Autobranchia</taxon>
        <taxon>Pteriomorphia</taxon>
        <taxon>Ostreida</taxon>
        <taxon>Ostreoidea</taxon>
        <taxon>Ostreidae</taxon>
        <taxon>Crassostrea</taxon>
    </lineage>
</organism>
<dbReference type="OrthoDB" id="10592780at2759"/>